<dbReference type="AlphaFoldDB" id="A0A1X2HE53"/>
<evidence type="ECO:0000313" key="1">
    <source>
        <dbReference type="EMBL" id="ORY97209.1"/>
    </source>
</evidence>
<comment type="caution">
    <text evidence="1">The sequence shown here is derived from an EMBL/GenBank/DDBJ whole genome shotgun (WGS) entry which is preliminary data.</text>
</comment>
<dbReference type="InParanoid" id="A0A1X2HE53"/>
<gene>
    <name evidence="1" type="ORF">BCR43DRAFT_489416</name>
</gene>
<name>A0A1X2HE53_SYNRA</name>
<accession>A0A1X2HE53</accession>
<sequence>MHGTRSVDANPYHRRSSTLLNLIFPIPYTPLRHAYNSRRARSEFGQPDPAQIIWHASPPKFHYTFDRDPLRGRRLFSQRRFLPVAGVVPSTVGWQRRRF</sequence>
<keyword evidence="2" id="KW-1185">Reference proteome</keyword>
<dbReference type="EMBL" id="MCGN01000004">
    <property type="protein sequence ID" value="ORY97209.1"/>
    <property type="molecule type" value="Genomic_DNA"/>
</dbReference>
<organism evidence="1 2">
    <name type="scientific">Syncephalastrum racemosum</name>
    <name type="common">Filamentous fungus</name>
    <dbReference type="NCBI Taxonomy" id="13706"/>
    <lineage>
        <taxon>Eukaryota</taxon>
        <taxon>Fungi</taxon>
        <taxon>Fungi incertae sedis</taxon>
        <taxon>Mucoromycota</taxon>
        <taxon>Mucoromycotina</taxon>
        <taxon>Mucoromycetes</taxon>
        <taxon>Mucorales</taxon>
        <taxon>Syncephalastraceae</taxon>
        <taxon>Syncephalastrum</taxon>
    </lineage>
</organism>
<reference evidence="1 2" key="1">
    <citation type="submission" date="2016-07" db="EMBL/GenBank/DDBJ databases">
        <title>Pervasive Adenine N6-methylation of Active Genes in Fungi.</title>
        <authorList>
            <consortium name="DOE Joint Genome Institute"/>
            <person name="Mondo S.J."/>
            <person name="Dannebaum R.O."/>
            <person name="Kuo R.C."/>
            <person name="Labutti K."/>
            <person name="Haridas S."/>
            <person name="Kuo A."/>
            <person name="Salamov A."/>
            <person name="Ahrendt S.R."/>
            <person name="Lipzen A."/>
            <person name="Sullivan W."/>
            <person name="Andreopoulos W.B."/>
            <person name="Clum A."/>
            <person name="Lindquist E."/>
            <person name="Daum C."/>
            <person name="Ramamoorthy G.K."/>
            <person name="Gryganskyi A."/>
            <person name="Culley D."/>
            <person name="Magnuson J.K."/>
            <person name="James T.Y."/>
            <person name="O'Malley M.A."/>
            <person name="Stajich J.E."/>
            <person name="Spatafora J.W."/>
            <person name="Visel A."/>
            <person name="Grigoriev I.V."/>
        </authorList>
    </citation>
    <scope>NUCLEOTIDE SEQUENCE [LARGE SCALE GENOMIC DNA]</scope>
    <source>
        <strain evidence="1 2">NRRL 2496</strain>
    </source>
</reference>
<evidence type="ECO:0000313" key="2">
    <source>
        <dbReference type="Proteomes" id="UP000242180"/>
    </source>
</evidence>
<dbReference type="Proteomes" id="UP000242180">
    <property type="component" value="Unassembled WGS sequence"/>
</dbReference>
<protein>
    <submittedName>
        <fullName evidence="1">Uncharacterized protein</fullName>
    </submittedName>
</protein>
<proteinExistence type="predicted"/>